<protein>
    <submittedName>
        <fullName evidence="1">Uncharacterized protein</fullName>
    </submittedName>
</protein>
<dbReference type="OrthoDB" id="1305365at2759"/>
<proteinExistence type="predicted"/>
<dbReference type="AlphaFoldDB" id="A0A9J5Z020"/>
<comment type="caution">
    <text evidence="1">The sequence shown here is derived from an EMBL/GenBank/DDBJ whole genome shotgun (WGS) entry which is preliminary data.</text>
</comment>
<evidence type="ECO:0000313" key="1">
    <source>
        <dbReference type="EMBL" id="KAG5606257.1"/>
    </source>
</evidence>
<keyword evidence="2" id="KW-1185">Reference proteome</keyword>
<evidence type="ECO:0000313" key="2">
    <source>
        <dbReference type="Proteomes" id="UP000824120"/>
    </source>
</evidence>
<sequence length="130" mass="15792">MAHRPQTYNWYDYKAAWMNFLYLRSRHTWFVKYSSRIEKILPQQFLNRFEEFQTKEGISTLPEHIKLCKFYIQKRISYIITWNFTKINVEHIQHLCKQIQVKGWVPRQPNAKVQEKARSSSKKLSKAALI</sequence>
<dbReference type="Proteomes" id="UP000824120">
    <property type="component" value="Chromosome 5"/>
</dbReference>
<dbReference type="EMBL" id="JACXVP010000005">
    <property type="protein sequence ID" value="KAG5606257.1"/>
    <property type="molecule type" value="Genomic_DNA"/>
</dbReference>
<gene>
    <name evidence="1" type="ORF">H5410_027749</name>
</gene>
<accession>A0A9J5Z020</accession>
<name>A0A9J5Z020_SOLCO</name>
<organism evidence="1 2">
    <name type="scientific">Solanum commersonii</name>
    <name type="common">Commerson's wild potato</name>
    <name type="synonym">Commerson's nightshade</name>
    <dbReference type="NCBI Taxonomy" id="4109"/>
    <lineage>
        <taxon>Eukaryota</taxon>
        <taxon>Viridiplantae</taxon>
        <taxon>Streptophyta</taxon>
        <taxon>Embryophyta</taxon>
        <taxon>Tracheophyta</taxon>
        <taxon>Spermatophyta</taxon>
        <taxon>Magnoliopsida</taxon>
        <taxon>eudicotyledons</taxon>
        <taxon>Gunneridae</taxon>
        <taxon>Pentapetalae</taxon>
        <taxon>asterids</taxon>
        <taxon>lamiids</taxon>
        <taxon>Solanales</taxon>
        <taxon>Solanaceae</taxon>
        <taxon>Solanoideae</taxon>
        <taxon>Solaneae</taxon>
        <taxon>Solanum</taxon>
    </lineage>
</organism>
<reference evidence="1 2" key="1">
    <citation type="submission" date="2020-09" db="EMBL/GenBank/DDBJ databases">
        <title>De no assembly of potato wild relative species, Solanum commersonii.</title>
        <authorList>
            <person name="Cho K."/>
        </authorList>
    </citation>
    <scope>NUCLEOTIDE SEQUENCE [LARGE SCALE GENOMIC DNA]</scope>
    <source>
        <strain evidence="1">LZ3.2</strain>
        <tissue evidence="1">Leaf</tissue>
    </source>
</reference>